<dbReference type="RefSeq" id="WP_094221318.1">
    <property type="nucleotide sequence ID" value="NZ_MCGQ01000042.1"/>
</dbReference>
<evidence type="ECO:0008006" key="3">
    <source>
        <dbReference type="Google" id="ProtNLM"/>
    </source>
</evidence>
<evidence type="ECO:0000313" key="1">
    <source>
        <dbReference type="EMBL" id="OXY89636.1"/>
    </source>
</evidence>
<evidence type="ECO:0000313" key="2">
    <source>
        <dbReference type="Proteomes" id="UP000215483"/>
    </source>
</evidence>
<keyword evidence="2" id="KW-1185">Reference proteome</keyword>
<gene>
    <name evidence="1" type="ORF">BEK98_37080</name>
</gene>
<dbReference type="OrthoDB" id="3785106at2"/>
<comment type="caution">
    <text evidence="1">The sequence shown here is derived from an EMBL/GenBank/DDBJ whole genome shotgun (WGS) entry which is preliminary data.</text>
</comment>
<protein>
    <recommendedName>
        <fullName evidence="3">NTP pyrophosphohydrolase MazG putative catalytic core domain-containing protein</fullName>
    </recommendedName>
</protein>
<organism evidence="1 2">
    <name type="scientific">Streptomyces diastatochromogenes</name>
    <dbReference type="NCBI Taxonomy" id="42236"/>
    <lineage>
        <taxon>Bacteria</taxon>
        <taxon>Bacillati</taxon>
        <taxon>Actinomycetota</taxon>
        <taxon>Actinomycetes</taxon>
        <taxon>Kitasatosporales</taxon>
        <taxon>Streptomycetaceae</taxon>
        <taxon>Streptomyces</taxon>
    </lineage>
</organism>
<sequence>MTDPWLTITALAHRLDTADRAQGLTPEDSWILQVLKIAEETGEAAQAVIGAKGTNPRKGNSHTWDDVHAEVADTVITGLVALARMRPDAADYFAAQLKEKAAKFI</sequence>
<accession>A0A233S1V9</accession>
<dbReference type="CDD" id="cd11533">
    <property type="entry name" value="NTP-PPase_Af0060_like"/>
    <property type="match status" value="1"/>
</dbReference>
<dbReference type="AlphaFoldDB" id="A0A233S1V9"/>
<dbReference type="Proteomes" id="UP000215483">
    <property type="component" value="Unassembled WGS sequence"/>
</dbReference>
<dbReference type="Gene3D" id="1.10.287.1080">
    <property type="entry name" value="MazG-like"/>
    <property type="match status" value="1"/>
</dbReference>
<dbReference type="EMBL" id="MCGQ01000042">
    <property type="protein sequence ID" value="OXY89636.1"/>
    <property type="molecule type" value="Genomic_DNA"/>
</dbReference>
<reference evidence="1 2" key="1">
    <citation type="submission" date="2016-07" db="EMBL/GenBank/DDBJ databases">
        <title>Draft genome of Streptomyces diastatochromogenes.</title>
        <authorList>
            <person name="Podduturi R."/>
            <person name="Lukassen M.B."/>
            <person name="Clausen N."/>
            <person name="Nielsen J.L."/>
            <person name="Jorgensen N.O."/>
        </authorList>
    </citation>
    <scope>NUCLEOTIDE SEQUENCE [LARGE SCALE GENOMIC DNA]</scope>
    <source>
        <strain evidence="1 2">DSM 40608</strain>
    </source>
</reference>
<dbReference type="InterPro" id="IPR044548">
    <property type="entry name" value="AF0060_NTP-PPase_MazG-like"/>
</dbReference>
<proteinExistence type="predicted"/>
<dbReference type="SUPFAM" id="SSF101386">
    <property type="entry name" value="all-alpha NTP pyrophosphatases"/>
    <property type="match status" value="1"/>
</dbReference>
<name>A0A233S1V9_STRDA</name>